<protein>
    <submittedName>
        <fullName evidence="1">Uncharacterized protein</fullName>
    </submittedName>
</protein>
<reference evidence="1 2" key="1">
    <citation type="submission" date="2014-04" db="EMBL/GenBank/DDBJ databases">
        <authorList>
            <consortium name="DOE Joint Genome Institute"/>
            <person name="Kuo A."/>
            <person name="Gay G."/>
            <person name="Dore J."/>
            <person name="Kohler A."/>
            <person name="Nagy L.G."/>
            <person name="Floudas D."/>
            <person name="Copeland A."/>
            <person name="Barry K.W."/>
            <person name="Cichocki N."/>
            <person name="Veneault-Fourrey C."/>
            <person name="LaButti K."/>
            <person name="Lindquist E.A."/>
            <person name="Lipzen A."/>
            <person name="Lundell T."/>
            <person name="Morin E."/>
            <person name="Murat C."/>
            <person name="Sun H."/>
            <person name="Tunlid A."/>
            <person name="Henrissat B."/>
            <person name="Grigoriev I.V."/>
            <person name="Hibbett D.S."/>
            <person name="Martin F."/>
            <person name="Nordberg H.P."/>
            <person name="Cantor M.N."/>
            <person name="Hua S.X."/>
        </authorList>
    </citation>
    <scope>NUCLEOTIDE SEQUENCE [LARGE SCALE GENOMIC DNA]</scope>
    <source>
        <strain evidence="2">h7</strain>
    </source>
</reference>
<dbReference type="HOGENOM" id="CLU_2961051_0_0_1"/>
<accession>A0A0C3C4G7</accession>
<dbReference type="EMBL" id="KN831775">
    <property type="protein sequence ID" value="KIM43755.1"/>
    <property type="molecule type" value="Genomic_DNA"/>
</dbReference>
<evidence type="ECO:0000313" key="1">
    <source>
        <dbReference type="EMBL" id="KIM43755.1"/>
    </source>
</evidence>
<dbReference type="Proteomes" id="UP000053424">
    <property type="component" value="Unassembled WGS sequence"/>
</dbReference>
<evidence type="ECO:0000313" key="2">
    <source>
        <dbReference type="Proteomes" id="UP000053424"/>
    </source>
</evidence>
<dbReference type="AlphaFoldDB" id="A0A0C3C4G7"/>
<name>A0A0C3C4G7_HEBCY</name>
<proteinExistence type="predicted"/>
<gene>
    <name evidence="1" type="ORF">M413DRAFT_26063</name>
</gene>
<keyword evidence="2" id="KW-1185">Reference proteome</keyword>
<organism evidence="1 2">
    <name type="scientific">Hebeloma cylindrosporum</name>
    <dbReference type="NCBI Taxonomy" id="76867"/>
    <lineage>
        <taxon>Eukaryota</taxon>
        <taxon>Fungi</taxon>
        <taxon>Dikarya</taxon>
        <taxon>Basidiomycota</taxon>
        <taxon>Agaricomycotina</taxon>
        <taxon>Agaricomycetes</taxon>
        <taxon>Agaricomycetidae</taxon>
        <taxon>Agaricales</taxon>
        <taxon>Agaricineae</taxon>
        <taxon>Hymenogastraceae</taxon>
        <taxon>Hebeloma</taxon>
    </lineage>
</organism>
<reference evidence="2" key="2">
    <citation type="submission" date="2015-01" db="EMBL/GenBank/DDBJ databases">
        <title>Evolutionary Origins and Diversification of the Mycorrhizal Mutualists.</title>
        <authorList>
            <consortium name="DOE Joint Genome Institute"/>
            <consortium name="Mycorrhizal Genomics Consortium"/>
            <person name="Kohler A."/>
            <person name="Kuo A."/>
            <person name="Nagy L.G."/>
            <person name="Floudas D."/>
            <person name="Copeland A."/>
            <person name="Barry K.W."/>
            <person name="Cichocki N."/>
            <person name="Veneault-Fourrey C."/>
            <person name="LaButti K."/>
            <person name="Lindquist E.A."/>
            <person name="Lipzen A."/>
            <person name="Lundell T."/>
            <person name="Morin E."/>
            <person name="Murat C."/>
            <person name="Riley R."/>
            <person name="Ohm R."/>
            <person name="Sun H."/>
            <person name="Tunlid A."/>
            <person name="Henrissat B."/>
            <person name="Grigoriev I.V."/>
            <person name="Hibbett D.S."/>
            <person name="Martin F."/>
        </authorList>
    </citation>
    <scope>NUCLEOTIDE SEQUENCE [LARGE SCALE GENOMIC DNA]</scope>
    <source>
        <strain evidence="2">h7</strain>
    </source>
</reference>
<sequence length="59" mass="6724">MPPTVSHNDYCDYPELLRRVRCRRDTVGDIGMIAAAFKSATGAKSDFWETDERTPGFRD</sequence>